<protein>
    <submittedName>
        <fullName evidence="2">Uncharacterized protein</fullName>
    </submittedName>
</protein>
<feature type="compositionally biased region" description="Low complexity" evidence="1">
    <location>
        <begin position="57"/>
        <end position="67"/>
    </location>
</feature>
<evidence type="ECO:0000313" key="3">
    <source>
        <dbReference type="Proteomes" id="UP001596157"/>
    </source>
</evidence>
<keyword evidence="3" id="KW-1185">Reference proteome</keyword>
<feature type="compositionally biased region" description="Basic and acidic residues" evidence="1">
    <location>
        <begin position="108"/>
        <end position="118"/>
    </location>
</feature>
<sequence length="221" mass="23940">MTPRPRRPGNGGGDGGDGTSRPSRRSGSVDSSSSISGAQQTTEGIAQQGRPGRGSSTTQPNQTTQPNETGSGSESSRPEWLRRQIEEGNEFNRRREPYYEEQGGANEVHVEPRSDKGQYPRVDSYVPGEEIVSRKHTQLSNVQESTAFGYLRELANTYGPGTVVADTPTNRRDLGDDAIGLPMEGDMVLEVPVQQNGVPPAVLAEARRLGIIIRDENGTTY</sequence>
<dbReference type="Proteomes" id="UP001596157">
    <property type="component" value="Unassembled WGS sequence"/>
</dbReference>
<proteinExistence type="predicted"/>
<name>A0ABW0EUH4_9PSEU</name>
<gene>
    <name evidence="2" type="ORF">ACFPM7_22560</name>
</gene>
<evidence type="ECO:0000313" key="2">
    <source>
        <dbReference type="EMBL" id="MFC5289846.1"/>
    </source>
</evidence>
<feature type="region of interest" description="Disordered" evidence="1">
    <location>
        <begin position="1"/>
        <end position="121"/>
    </location>
</feature>
<accession>A0ABW0EUH4</accession>
<feature type="compositionally biased region" description="Gly residues" evidence="1">
    <location>
        <begin position="9"/>
        <end position="18"/>
    </location>
</feature>
<feature type="compositionally biased region" description="Basic and acidic residues" evidence="1">
    <location>
        <begin position="76"/>
        <end position="98"/>
    </location>
</feature>
<dbReference type="EMBL" id="JBHSKF010000013">
    <property type="protein sequence ID" value="MFC5289846.1"/>
    <property type="molecule type" value="Genomic_DNA"/>
</dbReference>
<organism evidence="2 3">
    <name type="scientific">Actinokineospora guangxiensis</name>
    <dbReference type="NCBI Taxonomy" id="1490288"/>
    <lineage>
        <taxon>Bacteria</taxon>
        <taxon>Bacillati</taxon>
        <taxon>Actinomycetota</taxon>
        <taxon>Actinomycetes</taxon>
        <taxon>Pseudonocardiales</taxon>
        <taxon>Pseudonocardiaceae</taxon>
        <taxon>Actinokineospora</taxon>
    </lineage>
</organism>
<evidence type="ECO:0000256" key="1">
    <source>
        <dbReference type="SAM" id="MobiDB-lite"/>
    </source>
</evidence>
<dbReference type="RefSeq" id="WP_378249712.1">
    <property type="nucleotide sequence ID" value="NZ_JBHSKF010000013.1"/>
</dbReference>
<comment type="caution">
    <text evidence="2">The sequence shown here is derived from an EMBL/GenBank/DDBJ whole genome shotgun (WGS) entry which is preliminary data.</text>
</comment>
<reference evidence="3" key="1">
    <citation type="journal article" date="2019" name="Int. J. Syst. Evol. Microbiol.">
        <title>The Global Catalogue of Microorganisms (GCM) 10K type strain sequencing project: providing services to taxonomists for standard genome sequencing and annotation.</title>
        <authorList>
            <consortium name="The Broad Institute Genomics Platform"/>
            <consortium name="The Broad Institute Genome Sequencing Center for Infectious Disease"/>
            <person name="Wu L."/>
            <person name="Ma J."/>
        </authorList>
    </citation>
    <scope>NUCLEOTIDE SEQUENCE [LARGE SCALE GENOMIC DNA]</scope>
    <source>
        <strain evidence="3">CCUG 59778</strain>
    </source>
</reference>
<feature type="compositionally biased region" description="Low complexity" evidence="1">
    <location>
        <begin position="19"/>
        <end position="36"/>
    </location>
</feature>